<dbReference type="InterPro" id="IPR001251">
    <property type="entry name" value="CRAL-TRIO_dom"/>
</dbReference>
<dbReference type="SMART" id="SM01100">
    <property type="entry name" value="CRAL_TRIO_N"/>
    <property type="match status" value="1"/>
</dbReference>
<dbReference type="SMART" id="SM00516">
    <property type="entry name" value="SEC14"/>
    <property type="match status" value="1"/>
</dbReference>
<dbReference type="PANTHER" id="PTHR10174:SF220">
    <property type="entry name" value="LD41874P"/>
    <property type="match status" value="1"/>
</dbReference>
<proteinExistence type="predicted"/>
<dbReference type="InterPro" id="IPR011074">
    <property type="entry name" value="CRAL/TRIO_N_dom"/>
</dbReference>
<dbReference type="SUPFAM" id="SSF46938">
    <property type="entry name" value="CRAL/TRIO N-terminal domain"/>
    <property type="match status" value="1"/>
</dbReference>
<dbReference type="EMBL" id="CCAG010005588">
    <property type="status" value="NOT_ANNOTATED_CDS"/>
    <property type="molecule type" value="Genomic_DNA"/>
</dbReference>
<keyword evidence="3" id="KW-1185">Reference proteome</keyword>
<dbReference type="PANTHER" id="PTHR10174">
    <property type="entry name" value="ALPHA-TOCOPHEROL TRANSFER PROTEIN-RELATED"/>
    <property type="match status" value="1"/>
</dbReference>
<dbReference type="Gene3D" id="1.10.8.20">
    <property type="entry name" value="N-terminal domain of phosphatidylinositol transfer protein sec14p"/>
    <property type="match status" value="1"/>
</dbReference>
<dbReference type="PRINTS" id="PR00180">
    <property type="entry name" value="CRETINALDHBP"/>
</dbReference>
<feature type="domain" description="CRAL-TRIO" evidence="1">
    <location>
        <begin position="115"/>
        <end position="280"/>
    </location>
</feature>
<organism evidence="2 3">
    <name type="scientific">Glossina morsitans morsitans</name>
    <name type="common">Savannah tsetse fly</name>
    <dbReference type="NCBI Taxonomy" id="37546"/>
    <lineage>
        <taxon>Eukaryota</taxon>
        <taxon>Metazoa</taxon>
        <taxon>Ecdysozoa</taxon>
        <taxon>Arthropoda</taxon>
        <taxon>Hexapoda</taxon>
        <taxon>Insecta</taxon>
        <taxon>Pterygota</taxon>
        <taxon>Neoptera</taxon>
        <taxon>Endopterygota</taxon>
        <taxon>Diptera</taxon>
        <taxon>Brachycera</taxon>
        <taxon>Muscomorpha</taxon>
        <taxon>Hippoboscoidea</taxon>
        <taxon>Glossinidae</taxon>
        <taxon>Glossina</taxon>
    </lineage>
</organism>
<reference evidence="2" key="1">
    <citation type="submission" date="2020-05" db="UniProtKB">
        <authorList>
            <consortium name="EnsemblMetazoa"/>
        </authorList>
    </citation>
    <scope>IDENTIFICATION</scope>
    <source>
        <strain evidence="2">Yale</strain>
    </source>
</reference>
<dbReference type="GO" id="GO:1902936">
    <property type="term" value="F:phosphatidylinositol bisphosphate binding"/>
    <property type="evidence" value="ECO:0007669"/>
    <property type="project" value="TreeGrafter"/>
</dbReference>
<dbReference type="Pfam" id="PF00650">
    <property type="entry name" value="CRAL_TRIO"/>
    <property type="match status" value="1"/>
</dbReference>
<dbReference type="STRING" id="37546.A0A1B0G5W9"/>
<name>A0A1B0G5W9_GLOMM</name>
<evidence type="ECO:0000313" key="3">
    <source>
        <dbReference type="Proteomes" id="UP000092444"/>
    </source>
</evidence>
<dbReference type="CDD" id="cd00170">
    <property type="entry name" value="SEC14"/>
    <property type="match status" value="1"/>
</dbReference>
<dbReference type="SUPFAM" id="SSF52087">
    <property type="entry name" value="CRAL/TRIO domain"/>
    <property type="match status" value="1"/>
</dbReference>
<dbReference type="InterPro" id="IPR036273">
    <property type="entry name" value="CRAL/TRIO_N_dom_sf"/>
</dbReference>
<evidence type="ECO:0000259" key="1">
    <source>
        <dbReference type="PROSITE" id="PS50191"/>
    </source>
</evidence>
<accession>A0A1B0G5W9</accession>
<dbReference type="Proteomes" id="UP000092444">
    <property type="component" value="Unassembled WGS sequence"/>
</dbReference>
<dbReference type="PROSITE" id="PS50191">
    <property type="entry name" value="CRAL_TRIO"/>
    <property type="match status" value="1"/>
</dbReference>
<evidence type="ECO:0000313" key="2">
    <source>
        <dbReference type="EnsemblMetazoa" id="GMOY008714-PA"/>
    </source>
</evidence>
<dbReference type="Gene3D" id="1.20.5.1200">
    <property type="entry name" value="Alpha-tocopherol transfer"/>
    <property type="match status" value="1"/>
</dbReference>
<dbReference type="AlphaFoldDB" id="A0A1B0G5W9"/>
<dbReference type="EnsemblMetazoa" id="GMOY008714-RA">
    <property type="protein sequence ID" value="GMOY008714-PA"/>
    <property type="gene ID" value="GMOY008714"/>
</dbReference>
<dbReference type="Gene3D" id="3.40.525.10">
    <property type="entry name" value="CRAL-TRIO lipid binding domain"/>
    <property type="match status" value="1"/>
</dbReference>
<dbReference type="GO" id="GO:0016020">
    <property type="term" value="C:membrane"/>
    <property type="evidence" value="ECO:0007669"/>
    <property type="project" value="TreeGrafter"/>
</dbReference>
<dbReference type="PhylomeDB" id="A0A1B0G5W9"/>
<sequence>MDGGEITTMLLSGDVSPYIQVGDEKLSLELGEPCARSKEVAQRELRETPENREKGLQEIKKLLDADTDLKYPREDRFLLRFLRVCKYYPESAAELVKNYYSFKVKHANIFQDLLPSREENTFKHNVCVAFKNRDQHNRRIVVLRLGKNWKHKEVALDDIFKAAVLYVEAAVAEEESQINGAVVIFDMDGLSLQQTWQFTPAFAKRLIDWLQDSIPLRVKAIHIINQPKIFNVVFSLFKPFLREKLSSRIIFHGTDRESLHRYISPECLPPEYGGTSTDCLVDSYNWYKLMLMLENEYKTINSYGYKK</sequence>
<dbReference type="InterPro" id="IPR036865">
    <property type="entry name" value="CRAL-TRIO_dom_sf"/>
</dbReference>
<protein>
    <submittedName>
        <fullName evidence="2">CRAL-TRIO domain-containing protein</fullName>
    </submittedName>
</protein>